<dbReference type="InterPro" id="IPR049712">
    <property type="entry name" value="Poly_export"/>
</dbReference>
<evidence type="ECO:0000256" key="4">
    <source>
        <dbReference type="ARBA" id="ARBA00022452"/>
    </source>
</evidence>
<feature type="domain" description="Soluble ligand binding" evidence="16">
    <location>
        <begin position="272"/>
        <end position="319"/>
    </location>
</feature>
<dbReference type="GO" id="GO:0046930">
    <property type="term" value="C:pore complex"/>
    <property type="evidence" value="ECO:0007669"/>
    <property type="project" value="UniProtKB-KW"/>
</dbReference>
<evidence type="ECO:0000256" key="11">
    <source>
        <dbReference type="ARBA" id="ARBA00023136"/>
    </source>
</evidence>
<keyword evidence="14" id="KW-0449">Lipoprotein</keyword>
<keyword evidence="7" id="KW-0732">Signal</keyword>
<keyword evidence="11" id="KW-0472">Membrane</keyword>
<dbReference type="EMBL" id="CP113797">
    <property type="protein sequence ID" value="WAL62601.1"/>
    <property type="molecule type" value="Genomic_DNA"/>
</dbReference>
<dbReference type="RefSeq" id="WP_268612941.1">
    <property type="nucleotide sequence ID" value="NZ_CP113797.1"/>
</dbReference>
<keyword evidence="19" id="KW-1185">Reference proteome</keyword>
<evidence type="ECO:0000256" key="5">
    <source>
        <dbReference type="ARBA" id="ARBA00022597"/>
    </source>
</evidence>
<evidence type="ECO:0000256" key="7">
    <source>
        <dbReference type="ARBA" id="ARBA00022729"/>
    </source>
</evidence>
<keyword evidence="8" id="KW-0625">Polysaccharide transport</keyword>
<dbReference type="GO" id="GO:0015159">
    <property type="term" value="F:polysaccharide transmembrane transporter activity"/>
    <property type="evidence" value="ECO:0007669"/>
    <property type="project" value="InterPro"/>
</dbReference>
<comment type="subcellular location">
    <subcellularLocation>
        <location evidence="1">Cell outer membrane</location>
        <topology evidence="1">Multi-pass membrane protein</topology>
    </subcellularLocation>
</comment>
<keyword evidence="13" id="KW-0998">Cell outer membrane</keyword>
<dbReference type="AlphaFoldDB" id="A0A9E8ZH10"/>
<evidence type="ECO:0000313" key="19">
    <source>
        <dbReference type="Proteomes" id="UP001163152"/>
    </source>
</evidence>
<dbReference type="InterPro" id="IPR054765">
    <property type="entry name" value="SLBB_dom"/>
</dbReference>
<protein>
    <submittedName>
        <fullName evidence="18">SLBB domain-containing protein</fullName>
    </submittedName>
</protein>
<evidence type="ECO:0000256" key="8">
    <source>
        <dbReference type="ARBA" id="ARBA00023047"/>
    </source>
</evidence>
<dbReference type="GO" id="GO:0006811">
    <property type="term" value="P:monoatomic ion transport"/>
    <property type="evidence" value="ECO:0007669"/>
    <property type="project" value="UniProtKB-KW"/>
</dbReference>
<keyword evidence="5" id="KW-0762">Sugar transport</keyword>
<organism evidence="18 19">
    <name type="scientific">Thermocoleostomius sinensis A174</name>
    <dbReference type="NCBI Taxonomy" id="2016057"/>
    <lineage>
        <taxon>Bacteria</taxon>
        <taxon>Bacillati</taxon>
        <taxon>Cyanobacteriota</taxon>
        <taxon>Cyanophyceae</taxon>
        <taxon>Oculatellales</taxon>
        <taxon>Oculatellaceae</taxon>
        <taxon>Thermocoleostomius</taxon>
    </lineage>
</organism>
<evidence type="ECO:0000256" key="9">
    <source>
        <dbReference type="ARBA" id="ARBA00023065"/>
    </source>
</evidence>
<dbReference type="Gene3D" id="3.10.560.10">
    <property type="entry name" value="Outer membrane lipoprotein wza domain like"/>
    <property type="match status" value="2"/>
</dbReference>
<keyword evidence="4" id="KW-1134">Transmembrane beta strand</keyword>
<comment type="similarity">
    <text evidence="2">Belongs to the BexD/CtrA/VexA family.</text>
</comment>
<feature type="domain" description="SLBB" evidence="17">
    <location>
        <begin position="170"/>
        <end position="247"/>
    </location>
</feature>
<keyword evidence="3" id="KW-0813">Transport</keyword>
<evidence type="ECO:0000256" key="3">
    <source>
        <dbReference type="ARBA" id="ARBA00022448"/>
    </source>
</evidence>
<evidence type="ECO:0000256" key="10">
    <source>
        <dbReference type="ARBA" id="ARBA00023114"/>
    </source>
</evidence>
<gene>
    <name evidence="18" type="ORF">OXH18_11595</name>
</gene>
<evidence type="ECO:0000259" key="17">
    <source>
        <dbReference type="Pfam" id="PF22461"/>
    </source>
</evidence>
<evidence type="ECO:0000256" key="13">
    <source>
        <dbReference type="ARBA" id="ARBA00023237"/>
    </source>
</evidence>
<evidence type="ECO:0000256" key="14">
    <source>
        <dbReference type="ARBA" id="ARBA00023288"/>
    </source>
</evidence>
<accession>A0A9E8ZH10</accession>
<keyword evidence="10" id="KW-0626">Porin</keyword>
<sequence>MRLSVFSPSIAIAILSVFGVGTATVAQSISPTEQRAEPIPEQTVPAMSVNSALSDVSWSDPSSTPLKAGDRLQVTVVGFPELSGEQLVTSNGGIQLPMAGLIQVSGLTPPQAVAKITDALLPYVRYPQVGLSVVAFSPIRVSITGEVRHPGPRVMSAATASTQATSPIPTSSAMTLSEALTLAGGITPNADVQNILIRRTVHHHDDSGSSNPPAVARTEIPVDLWQAIQTGDLSADPRLQDGDEIIVPTIQVAHSYQRQLLASTIAPAQITVQVAGEVLNPGQIQVDPRSGVSEAVAAAGGPTDDANTRSIELLRMVDGRLERQTYDFGDASSPLLDGDVIVVSKSNSSSLLDSLGRIIPLLNPFLFLF</sequence>
<evidence type="ECO:0000313" key="18">
    <source>
        <dbReference type="EMBL" id="WAL62601.1"/>
    </source>
</evidence>
<dbReference type="GO" id="GO:0009279">
    <property type="term" value="C:cell outer membrane"/>
    <property type="evidence" value="ECO:0007669"/>
    <property type="project" value="UniProtKB-SubCell"/>
</dbReference>
<dbReference type="InterPro" id="IPR019554">
    <property type="entry name" value="Soluble_ligand-bd"/>
</dbReference>
<feature type="domain" description="Polysaccharide export protein N-terminal" evidence="15">
    <location>
        <begin position="62"/>
        <end position="133"/>
    </location>
</feature>
<evidence type="ECO:0000256" key="6">
    <source>
        <dbReference type="ARBA" id="ARBA00022692"/>
    </source>
</evidence>
<dbReference type="Pfam" id="PF02563">
    <property type="entry name" value="Poly_export"/>
    <property type="match status" value="1"/>
</dbReference>
<evidence type="ECO:0000256" key="2">
    <source>
        <dbReference type="ARBA" id="ARBA00009450"/>
    </source>
</evidence>
<keyword evidence="12" id="KW-0564">Palmitate</keyword>
<keyword evidence="6" id="KW-0812">Transmembrane</keyword>
<evidence type="ECO:0000256" key="1">
    <source>
        <dbReference type="ARBA" id="ARBA00004571"/>
    </source>
</evidence>
<dbReference type="KEGG" id="tsin:OXH18_11595"/>
<evidence type="ECO:0000259" key="15">
    <source>
        <dbReference type="Pfam" id="PF02563"/>
    </source>
</evidence>
<keyword evidence="9" id="KW-0406">Ion transport</keyword>
<dbReference type="Pfam" id="PF22461">
    <property type="entry name" value="SLBB_2"/>
    <property type="match status" value="1"/>
</dbReference>
<name>A0A9E8ZH10_9CYAN</name>
<dbReference type="GO" id="GO:0015288">
    <property type="term" value="F:porin activity"/>
    <property type="evidence" value="ECO:0007669"/>
    <property type="project" value="UniProtKB-KW"/>
</dbReference>
<reference evidence="18" key="1">
    <citation type="submission" date="2022-12" db="EMBL/GenBank/DDBJ databases">
        <title>Polyphasic identification of a Novel Hot-Spring Cyanobacterium Ocullathermofonsia sinensis gen nov. sp. nov. and Genomic Insights on its Adaptations to the Thermal Habitat.</title>
        <authorList>
            <person name="Daroch M."/>
            <person name="Tang J."/>
            <person name="Jiang Y."/>
        </authorList>
    </citation>
    <scope>NUCLEOTIDE SEQUENCE</scope>
    <source>
        <strain evidence="18">PKUAC-SCTA174</strain>
    </source>
</reference>
<evidence type="ECO:0000259" key="16">
    <source>
        <dbReference type="Pfam" id="PF10531"/>
    </source>
</evidence>
<dbReference type="InterPro" id="IPR003715">
    <property type="entry name" value="Poly_export_N"/>
</dbReference>
<dbReference type="Proteomes" id="UP001163152">
    <property type="component" value="Chromosome"/>
</dbReference>
<proteinExistence type="inferred from homology"/>
<evidence type="ECO:0000256" key="12">
    <source>
        <dbReference type="ARBA" id="ARBA00023139"/>
    </source>
</evidence>
<dbReference type="PANTHER" id="PTHR33619:SF3">
    <property type="entry name" value="POLYSACCHARIDE EXPORT PROTEIN GFCE-RELATED"/>
    <property type="match status" value="1"/>
</dbReference>
<dbReference type="PANTHER" id="PTHR33619">
    <property type="entry name" value="POLYSACCHARIDE EXPORT PROTEIN GFCE-RELATED"/>
    <property type="match status" value="1"/>
</dbReference>
<dbReference type="Pfam" id="PF10531">
    <property type="entry name" value="SLBB"/>
    <property type="match status" value="1"/>
</dbReference>